<gene>
    <name evidence="9" type="ORF">GCM10010961_39500</name>
</gene>
<dbReference type="EC" id="3.1.2.20" evidence="5"/>
<evidence type="ECO:0000256" key="3">
    <source>
        <dbReference type="ARBA" id="ARBA00036002"/>
    </source>
</evidence>
<comment type="similarity">
    <text evidence="4">Belongs to the YigI thioesterase family.</text>
</comment>
<dbReference type="InterPro" id="IPR029069">
    <property type="entry name" value="HotDog_dom_sf"/>
</dbReference>
<dbReference type="InterPro" id="IPR003736">
    <property type="entry name" value="PAAI_dom"/>
</dbReference>
<reference evidence="9" key="1">
    <citation type="journal article" date="2014" name="Int. J. Syst. Evol. Microbiol.">
        <title>Complete genome sequence of Corynebacterium casei LMG S-19264T (=DSM 44701T), isolated from a smear-ripened cheese.</title>
        <authorList>
            <consortium name="US DOE Joint Genome Institute (JGI-PGF)"/>
            <person name="Walter F."/>
            <person name="Albersmeier A."/>
            <person name="Kalinowski J."/>
            <person name="Ruckert C."/>
        </authorList>
    </citation>
    <scope>NUCLEOTIDE SEQUENCE</scope>
    <source>
        <strain evidence="9">CGMCC 1.7081</strain>
    </source>
</reference>
<dbReference type="PANTHER" id="PTHR43240">
    <property type="entry name" value="1,4-DIHYDROXY-2-NAPHTHOYL-COA THIOESTERASE 1"/>
    <property type="match status" value="1"/>
</dbReference>
<evidence type="ECO:0000256" key="5">
    <source>
        <dbReference type="ARBA" id="ARBA00038894"/>
    </source>
</evidence>
<evidence type="ECO:0000259" key="8">
    <source>
        <dbReference type="Pfam" id="PF03061"/>
    </source>
</evidence>
<evidence type="ECO:0000256" key="7">
    <source>
        <dbReference type="ARBA" id="ARBA00048062"/>
    </source>
</evidence>
<evidence type="ECO:0000313" key="9">
    <source>
        <dbReference type="EMBL" id="GHH01954.1"/>
    </source>
</evidence>
<organism evidence="9 10">
    <name type="scientific">Pseudodonghicola xiamenensis</name>
    <dbReference type="NCBI Taxonomy" id="337702"/>
    <lineage>
        <taxon>Bacteria</taxon>
        <taxon>Pseudomonadati</taxon>
        <taxon>Pseudomonadota</taxon>
        <taxon>Alphaproteobacteria</taxon>
        <taxon>Rhodobacterales</taxon>
        <taxon>Paracoccaceae</taxon>
        <taxon>Pseudodonghicola</taxon>
    </lineage>
</organism>
<dbReference type="Gene3D" id="3.10.129.10">
    <property type="entry name" value="Hotdog Thioesterase"/>
    <property type="match status" value="1"/>
</dbReference>
<dbReference type="Proteomes" id="UP000611500">
    <property type="component" value="Unassembled WGS sequence"/>
</dbReference>
<feature type="domain" description="Thioesterase" evidence="8">
    <location>
        <begin position="47"/>
        <end position="118"/>
    </location>
</feature>
<accession>A0A8J3HCH8</accession>
<evidence type="ECO:0000256" key="2">
    <source>
        <dbReference type="ARBA" id="ARBA00035880"/>
    </source>
</evidence>
<dbReference type="NCBIfam" id="TIGR00369">
    <property type="entry name" value="unchar_dom_1"/>
    <property type="match status" value="1"/>
</dbReference>
<name>A0A8J3HCH8_9RHOB</name>
<evidence type="ECO:0000256" key="6">
    <source>
        <dbReference type="ARBA" id="ARBA00040062"/>
    </source>
</evidence>
<evidence type="ECO:0000313" key="10">
    <source>
        <dbReference type="Proteomes" id="UP000611500"/>
    </source>
</evidence>
<comment type="catalytic activity">
    <reaction evidence="3">
        <text>a long-chain fatty acyl-CoA + H2O = a long-chain fatty acid + CoA + H(+)</text>
        <dbReference type="Rhea" id="RHEA:67680"/>
        <dbReference type="ChEBI" id="CHEBI:15377"/>
        <dbReference type="ChEBI" id="CHEBI:15378"/>
        <dbReference type="ChEBI" id="CHEBI:57287"/>
        <dbReference type="ChEBI" id="CHEBI:57560"/>
        <dbReference type="ChEBI" id="CHEBI:83139"/>
    </reaction>
</comment>
<comment type="catalytic activity">
    <reaction evidence="7">
        <text>a medium-chain fatty acyl-CoA + H2O = a medium-chain fatty acid + CoA + H(+)</text>
        <dbReference type="Rhea" id="RHEA:68184"/>
        <dbReference type="ChEBI" id="CHEBI:15377"/>
        <dbReference type="ChEBI" id="CHEBI:15378"/>
        <dbReference type="ChEBI" id="CHEBI:57287"/>
        <dbReference type="ChEBI" id="CHEBI:59558"/>
        <dbReference type="ChEBI" id="CHEBI:90546"/>
    </reaction>
</comment>
<sequence length="141" mass="14590">MEMLEHGRAVLAAQPFSQLVGAELTRFAPGEAEIALAITPSLKQQDGFVHGGVLAFLADNALTFAGGSVLMGVLTSELKINYLRPGVGERLIARATVLSHGRSQAVCRCEIFALSDGVEKLCAAAQGTIAKVSPPGGNSDA</sequence>
<proteinExistence type="inferred from homology"/>
<dbReference type="InterPro" id="IPR006683">
    <property type="entry name" value="Thioestr_dom"/>
</dbReference>
<reference evidence="9" key="2">
    <citation type="submission" date="2020-09" db="EMBL/GenBank/DDBJ databases">
        <authorList>
            <person name="Sun Q."/>
            <person name="Zhou Y."/>
        </authorList>
    </citation>
    <scope>NUCLEOTIDE SEQUENCE</scope>
    <source>
        <strain evidence="9">CGMCC 1.7081</strain>
    </source>
</reference>
<protein>
    <recommendedName>
        <fullName evidence="6">Medium/long-chain acyl-CoA thioesterase YigI</fullName>
        <ecNumber evidence="5">3.1.2.20</ecNumber>
    </recommendedName>
</protein>
<keyword evidence="10" id="KW-1185">Reference proteome</keyword>
<dbReference type="RefSeq" id="WP_028095031.1">
    <property type="nucleotide sequence ID" value="NZ_BNAP01000031.1"/>
</dbReference>
<dbReference type="AlphaFoldDB" id="A0A8J3HCH8"/>
<dbReference type="EMBL" id="BNAP01000031">
    <property type="protein sequence ID" value="GHH01954.1"/>
    <property type="molecule type" value="Genomic_DNA"/>
</dbReference>
<dbReference type="SUPFAM" id="SSF54637">
    <property type="entry name" value="Thioesterase/thiol ester dehydrase-isomerase"/>
    <property type="match status" value="1"/>
</dbReference>
<comment type="caution">
    <text evidence="9">The sequence shown here is derived from an EMBL/GenBank/DDBJ whole genome shotgun (WGS) entry which is preliminary data.</text>
</comment>
<comment type="catalytic activity">
    <reaction evidence="2">
        <text>a fatty acyl-CoA + H2O = a fatty acid + CoA + H(+)</text>
        <dbReference type="Rhea" id="RHEA:16781"/>
        <dbReference type="ChEBI" id="CHEBI:15377"/>
        <dbReference type="ChEBI" id="CHEBI:15378"/>
        <dbReference type="ChEBI" id="CHEBI:28868"/>
        <dbReference type="ChEBI" id="CHEBI:57287"/>
        <dbReference type="ChEBI" id="CHEBI:77636"/>
        <dbReference type="EC" id="3.1.2.20"/>
    </reaction>
</comment>
<dbReference type="GO" id="GO:0047617">
    <property type="term" value="F:fatty acyl-CoA hydrolase activity"/>
    <property type="evidence" value="ECO:0007669"/>
    <property type="project" value="UniProtKB-EC"/>
</dbReference>
<keyword evidence="1" id="KW-0378">Hydrolase</keyword>
<dbReference type="CDD" id="cd03443">
    <property type="entry name" value="PaaI_thioesterase"/>
    <property type="match status" value="1"/>
</dbReference>
<dbReference type="PANTHER" id="PTHR43240:SF20">
    <property type="entry name" value="MEDIUM_LONG-CHAIN ACYL-COA THIOESTERASE YIGI"/>
    <property type="match status" value="1"/>
</dbReference>
<dbReference type="Pfam" id="PF03061">
    <property type="entry name" value="4HBT"/>
    <property type="match status" value="1"/>
</dbReference>
<evidence type="ECO:0000256" key="1">
    <source>
        <dbReference type="ARBA" id="ARBA00022801"/>
    </source>
</evidence>
<evidence type="ECO:0000256" key="4">
    <source>
        <dbReference type="ARBA" id="ARBA00038381"/>
    </source>
</evidence>